<dbReference type="Proteomes" id="UP000259221">
    <property type="component" value="Unassembled WGS sequence"/>
</dbReference>
<dbReference type="AlphaFoldDB" id="A0A3E1J1R8"/>
<dbReference type="NCBIfam" id="TIGR02548">
    <property type="entry name" value="casB_cse2"/>
    <property type="match status" value="1"/>
</dbReference>
<evidence type="ECO:0000313" key="1">
    <source>
        <dbReference type="EMBL" id="RFD80062.1"/>
    </source>
</evidence>
<evidence type="ECO:0000313" key="2">
    <source>
        <dbReference type="Proteomes" id="UP000259221"/>
    </source>
</evidence>
<dbReference type="InterPro" id="IPR013382">
    <property type="entry name" value="CRISPR-assoc_prot_Cse2"/>
</dbReference>
<dbReference type="Gene3D" id="1.10.520.40">
    <property type="entry name" value="CRISPR-associated protein Cse2"/>
    <property type="match status" value="1"/>
</dbReference>
<dbReference type="RefSeq" id="WP_116711655.1">
    <property type="nucleotide sequence ID" value="NZ_LRTV01000001.1"/>
</dbReference>
<comment type="caution">
    <text evidence="1">The sequence shown here is derived from an EMBL/GenBank/DDBJ whole genome shotgun (WGS) entry which is preliminary data.</text>
</comment>
<gene>
    <name evidence="1" type="ORF">AXE77_00635</name>
</gene>
<proteinExistence type="predicted"/>
<protein>
    <submittedName>
        <fullName evidence="1">Type I-E CRISPR-associated protein Cse2/CasB</fullName>
    </submittedName>
</protein>
<organism evidence="1 2">
    <name type="scientific">Gardnerella vaginalis</name>
    <dbReference type="NCBI Taxonomy" id="2702"/>
    <lineage>
        <taxon>Bacteria</taxon>
        <taxon>Bacillati</taxon>
        <taxon>Actinomycetota</taxon>
        <taxon>Actinomycetes</taxon>
        <taxon>Bifidobacteriales</taxon>
        <taxon>Bifidobacteriaceae</taxon>
        <taxon>Gardnerella</taxon>
    </lineage>
</organism>
<dbReference type="Pfam" id="PF09485">
    <property type="entry name" value="CRISPR_Cse2"/>
    <property type="match status" value="1"/>
</dbReference>
<sequence length="204" mass="23814">MTENQSKTVEVSNAVSKIIKQFIEIADASSNRAMLAQLRHTIGKPLSQSVEIWPWILSNVPVSFINKYGEVSYQLRAVINTLQIYALYEQGVREKSSYKDLNKSEDSENEKSYNNMGTALRALRSDEGVRVAMDRRFSVMITASDYESFYYYLRQLVRLLKSRTKENQQAIDYSKLARDLYLLQFEDSEKIRLSWAQEYYRLSK</sequence>
<dbReference type="OrthoDB" id="4808431at2"/>
<name>A0A3E1J1R8_GARVA</name>
<dbReference type="EMBL" id="LRTV01000001">
    <property type="protein sequence ID" value="RFD80062.1"/>
    <property type="molecule type" value="Genomic_DNA"/>
</dbReference>
<accession>A0A3E1J1R8</accession>
<dbReference type="InterPro" id="IPR038287">
    <property type="entry name" value="Cse2_sf"/>
</dbReference>
<reference evidence="1 2" key="1">
    <citation type="submission" date="2016-02" db="EMBL/GenBank/DDBJ databases">
        <authorList>
            <person name="Alioto T."/>
            <person name="Alioto T."/>
        </authorList>
    </citation>
    <scope>NUCLEOTIDE SEQUENCE [LARGE SCALE GENOMIC DNA]</scope>
    <source>
        <strain evidence="1 2">NR010</strain>
    </source>
</reference>
<dbReference type="CDD" id="cd09731">
    <property type="entry name" value="Cse2_I-E"/>
    <property type="match status" value="1"/>
</dbReference>